<dbReference type="EMBL" id="JZRB01000003">
    <property type="protein sequence ID" value="KJV36956.1"/>
    <property type="molecule type" value="Genomic_DNA"/>
</dbReference>
<feature type="domain" description="HTH luxR-type" evidence="1">
    <location>
        <begin position="322"/>
        <end position="379"/>
    </location>
</feature>
<dbReference type="RefSeq" id="WP_045827829.1">
    <property type="nucleotide sequence ID" value="NZ_JZRB01000003.1"/>
</dbReference>
<evidence type="ECO:0000313" key="3">
    <source>
        <dbReference type="Proteomes" id="UP000033651"/>
    </source>
</evidence>
<proteinExistence type="predicted"/>
<keyword evidence="3" id="KW-1185">Reference proteome</keyword>
<protein>
    <recommendedName>
        <fullName evidence="1">HTH luxR-type domain-containing protein</fullName>
    </recommendedName>
</protein>
<sequence>MTTWQTHPDRDLTLLGDLYESVLSPERVPDTLRAINQHFDCDGIHLVGWQESTGQPIVSLVTSPHIAVAEQAYLEHYANIDPRKDMGTRRPLGEGGACHDFFDNKFVAQDEFYQDFLIPLGPRYIYGGNVLRQDDHLVHLVFNHVVGRPRFEGAKRAELGRWFPHLARWANQLVRAEGLRRAAGLGEQVVETLDQGLVFFDPRGRLLHANRQAVGLLGDRLRRPHLGQEGASPFASSLEPLIRSVTLSRQALRFRMLGVRRMELTVSVLPLVRLAGEGSTAWLGRLASGTSTRGLPLGADVVVTLDPAPPVSPPTVAQRAREWGLTPAETRLLQSIMAGRSVAEHAALDGVRESTARTHVRGVLEKSGAKTLRHLVVALGRP</sequence>
<dbReference type="InterPro" id="IPR000792">
    <property type="entry name" value="Tscrpt_reg_LuxR_C"/>
</dbReference>
<evidence type="ECO:0000259" key="1">
    <source>
        <dbReference type="SMART" id="SM00421"/>
    </source>
</evidence>
<accession>A0A0F3L0M5</accession>
<dbReference type="PATRIC" id="fig|345309.4.peg.2230"/>
<evidence type="ECO:0000313" key="2">
    <source>
        <dbReference type="EMBL" id="KJV36956.1"/>
    </source>
</evidence>
<dbReference type="SMART" id="SM00421">
    <property type="entry name" value="HTH_LUXR"/>
    <property type="match status" value="1"/>
</dbReference>
<dbReference type="InterPro" id="IPR036388">
    <property type="entry name" value="WH-like_DNA-bd_sf"/>
</dbReference>
<name>A0A0F3L0M5_9GAMM</name>
<dbReference type="SUPFAM" id="SSF46894">
    <property type="entry name" value="C-terminal effector domain of the bipartite response regulators"/>
    <property type="match status" value="1"/>
</dbReference>
<gene>
    <name evidence="2" type="ORF">VI08_01810</name>
</gene>
<dbReference type="InterPro" id="IPR016032">
    <property type="entry name" value="Sig_transdc_resp-reg_C-effctor"/>
</dbReference>
<comment type="caution">
    <text evidence="2">The sequence shown here is derived from an EMBL/GenBank/DDBJ whole genome shotgun (WGS) entry which is preliminary data.</text>
</comment>
<dbReference type="OrthoDB" id="5497412at2"/>
<dbReference type="Gene3D" id="1.10.10.10">
    <property type="entry name" value="Winged helix-like DNA-binding domain superfamily/Winged helix DNA-binding domain"/>
    <property type="match status" value="1"/>
</dbReference>
<dbReference type="AlphaFoldDB" id="A0A0F3L0M5"/>
<organism evidence="2 3">
    <name type="scientific">Luteibacter yeojuensis</name>
    <dbReference type="NCBI Taxonomy" id="345309"/>
    <lineage>
        <taxon>Bacteria</taxon>
        <taxon>Pseudomonadati</taxon>
        <taxon>Pseudomonadota</taxon>
        <taxon>Gammaproteobacteria</taxon>
        <taxon>Lysobacterales</taxon>
        <taxon>Rhodanobacteraceae</taxon>
        <taxon>Luteibacter</taxon>
    </lineage>
</organism>
<dbReference type="GO" id="GO:0006355">
    <property type="term" value="P:regulation of DNA-templated transcription"/>
    <property type="evidence" value="ECO:0007669"/>
    <property type="project" value="InterPro"/>
</dbReference>
<dbReference type="Proteomes" id="UP000033651">
    <property type="component" value="Unassembled WGS sequence"/>
</dbReference>
<dbReference type="GO" id="GO:0003677">
    <property type="term" value="F:DNA binding"/>
    <property type="evidence" value="ECO:0007669"/>
    <property type="project" value="InterPro"/>
</dbReference>
<reference evidence="2 3" key="1">
    <citation type="submission" date="2015-03" db="EMBL/GenBank/DDBJ databases">
        <title>Draft genome sequence of Luteibacter yeojuensis strain SU11.</title>
        <authorList>
            <person name="Sulaiman J."/>
            <person name="Priya K."/>
            <person name="Chan K.-G."/>
        </authorList>
    </citation>
    <scope>NUCLEOTIDE SEQUENCE [LARGE SCALE GENOMIC DNA]</scope>
    <source>
        <strain evidence="2 3">SU11</strain>
    </source>
</reference>